<reference evidence="6" key="1">
    <citation type="submission" date="2020-10" db="EMBL/GenBank/DDBJ databases">
        <authorList>
            <person name="Gilroy R."/>
        </authorList>
    </citation>
    <scope>NUCLEOTIDE SEQUENCE</scope>
    <source>
        <strain evidence="6">G3-4614</strain>
    </source>
</reference>
<comment type="similarity">
    <text evidence="1">Belongs to the LysR transcriptional regulatory family.</text>
</comment>
<dbReference type="Pfam" id="PF03466">
    <property type="entry name" value="LysR_substrate"/>
    <property type="match status" value="1"/>
</dbReference>
<dbReference type="SUPFAM" id="SSF53850">
    <property type="entry name" value="Periplasmic binding protein-like II"/>
    <property type="match status" value="1"/>
</dbReference>
<organism evidence="6 7">
    <name type="scientific">Candidatus Caccoplasma merdipullorum</name>
    <dbReference type="NCBI Taxonomy" id="2840718"/>
    <lineage>
        <taxon>Bacteria</taxon>
        <taxon>Pseudomonadati</taxon>
        <taxon>Bacteroidota</taxon>
        <taxon>Bacteroidia</taxon>
        <taxon>Bacteroidales</taxon>
        <taxon>Bacteroidaceae</taxon>
        <taxon>Bacteroidaceae incertae sedis</taxon>
        <taxon>Candidatus Caccoplasma</taxon>
    </lineage>
</organism>
<evidence type="ECO:0000256" key="3">
    <source>
        <dbReference type="ARBA" id="ARBA00023125"/>
    </source>
</evidence>
<dbReference type="Proteomes" id="UP000823636">
    <property type="component" value="Unassembled WGS sequence"/>
</dbReference>
<dbReference type="PRINTS" id="PR00039">
    <property type="entry name" value="HTHLYSR"/>
</dbReference>
<feature type="domain" description="HTH lysR-type" evidence="5">
    <location>
        <begin position="9"/>
        <end position="61"/>
    </location>
</feature>
<proteinExistence type="inferred from homology"/>
<evidence type="ECO:0000313" key="7">
    <source>
        <dbReference type="Proteomes" id="UP000823636"/>
    </source>
</evidence>
<evidence type="ECO:0000256" key="1">
    <source>
        <dbReference type="ARBA" id="ARBA00009437"/>
    </source>
</evidence>
<evidence type="ECO:0000259" key="5">
    <source>
        <dbReference type="PROSITE" id="PS50931"/>
    </source>
</evidence>
<dbReference type="PANTHER" id="PTHR30126:SF39">
    <property type="entry name" value="HTH-TYPE TRANSCRIPTIONAL REGULATOR CYSL"/>
    <property type="match status" value="1"/>
</dbReference>
<evidence type="ECO:0000256" key="2">
    <source>
        <dbReference type="ARBA" id="ARBA00023015"/>
    </source>
</evidence>
<evidence type="ECO:0000256" key="4">
    <source>
        <dbReference type="ARBA" id="ARBA00023163"/>
    </source>
</evidence>
<name>A0A9D9E3M1_9BACT</name>
<reference evidence="6" key="2">
    <citation type="journal article" date="2021" name="PeerJ">
        <title>Extensive microbial diversity within the chicken gut microbiome revealed by metagenomics and culture.</title>
        <authorList>
            <person name="Gilroy R."/>
            <person name="Ravi A."/>
            <person name="Getino M."/>
            <person name="Pursley I."/>
            <person name="Horton D.L."/>
            <person name="Alikhan N.F."/>
            <person name="Baker D."/>
            <person name="Gharbi K."/>
            <person name="Hall N."/>
            <person name="Watson M."/>
            <person name="Adriaenssens E.M."/>
            <person name="Foster-Nyarko E."/>
            <person name="Jarju S."/>
            <person name="Secka A."/>
            <person name="Antonio M."/>
            <person name="Oren A."/>
            <person name="Chaudhuri R.R."/>
            <person name="La Ragione R."/>
            <person name="Hildebrand F."/>
            <person name="Pallen M.J."/>
        </authorList>
    </citation>
    <scope>NUCLEOTIDE SEQUENCE</scope>
    <source>
        <strain evidence="6">G3-4614</strain>
    </source>
</reference>
<dbReference type="GO" id="GO:0000976">
    <property type="term" value="F:transcription cis-regulatory region binding"/>
    <property type="evidence" value="ECO:0007669"/>
    <property type="project" value="TreeGrafter"/>
</dbReference>
<dbReference type="PROSITE" id="PS50931">
    <property type="entry name" value="HTH_LYSR"/>
    <property type="match status" value="1"/>
</dbReference>
<dbReference type="Gene3D" id="3.40.190.290">
    <property type="match status" value="1"/>
</dbReference>
<evidence type="ECO:0000313" key="6">
    <source>
        <dbReference type="EMBL" id="MBO8438483.1"/>
    </source>
</evidence>
<dbReference type="GO" id="GO:0003700">
    <property type="term" value="F:DNA-binding transcription factor activity"/>
    <property type="evidence" value="ECO:0007669"/>
    <property type="project" value="InterPro"/>
</dbReference>
<dbReference type="InterPro" id="IPR036390">
    <property type="entry name" value="WH_DNA-bd_sf"/>
</dbReference>
<protein>
    <submittedName>
        <fullName evidence="6">LysR family transcriptional regulator</fullName>
    </submittedName>
</protein>
<sequence length="315" mass="35492">MTVLYDFRLKVFQCVAWNLSFTKAARELNISQPAITRHIKELEAAYETKLFERTGNGISLTAAGRTLLGECDSLLEGYERMNYKMNLLNDKRVGHIRIGASLTIAQYILPELLACFCKEYPDISTELIMHNTVEIEEMLQAQKINIALVEGVSRKPELKYTPFLKDEIVAVARPGTVTEEGTLAIDRIKGYNLILREHTSGTTQFVLEALKRAGIDYSDLRVKMQMGSTEGIKSFVKHSDTIGLLSVYSVGRELLDGELEIVEFADFSIDRDFCLLQSQGDTSEINRLFHNFIVRKSAEKYGVNAYGTKQSANPK</sequence>
<dbReference type="InterPro" id="IPR036388">
    <property type="entry name" value="WH-like_DNA-bd_sf"/>
</dbReference>
<dbReference type="Pfam" id="PF00126">
    <property type="entry name" value="HTH_1"/>
    <property type="match status" value="1"/>
</dbReference>
<gene>
    <name evidence="6" type="ORF">IAC54_06255</name>
</gene>
<keyword evidence="4" id="KW-0804">Transcription</keyword>
<accession>A0A9D9E3M1</accession>
<comment type="caution">
    <text evidence="6">The sequence shown here is derived from an EMBL/GenBank/DDBJ whole genome shotgun (WGS) entry which is preliminary data.</text>
</comment>
<dbReference type="PANTHER" id="PTHR30126">
    <property type="entry name" value="HTH-TYPE TRANSCRIPTIONAL REGULATOR"/>
    <property type="match status" value="1"/>
</dbReference>
<dbReference type="EMBL" id="JADIMW010000067">
    <property type="protein sequence ID" value="MBO8438483.1"/>
    <property type="molecule type" value="Genomic_DNA"/>
</dbReference>
<dbReference type="FunFam" id="1.10.10.10:FF:000001">
    <property type="entry name" value="LysR family transcriptional regulator"/>
    <property type="match status" value="1"/>
</dbReference>
<keyword evidence="3" id="KW-0238">DNA-binding</keyword>
<dbReference type="SUPFAM" id="SSF46785">
    <property type="entry name" value="Winged helix' DNA-binding domain"/>
    <property type="match status" value="1"/>
</dbReference>
<dbReference type="InterPro" id="IPR000847">
    <property type="entry name" value="LysR_HTH_N"/>
</dbReference>
<dbReference type="Gene3D" id="1.10.10.10">
    <property type="entry name" value="Winged helix-like DNA-binding domain superfamily/Winged helix DNA-binding domain"/>
    <property type="match status" value="1"/>
</dbReference>
<keyword evidence="2" id="KW-0805">Transcription regulation</keyword>
<dbReference type="InterPro" id="IPR005119">
    <property type="entry name" value="LysR_subst-bd"/>
</dbReference>
<dbReference type="AlphaFoldDB" id="A0A9D9E3M1"/>